<dbReference type="STRING" id="1618756.UV12_C0001G0099"/>
<dbReference type="Gene3D" id="2.40.10.120">
    <property type="match status" value="1"/>
</dbReference>
<evidence type="ECO:0000313" key="2">
    <source>
        <dbReference type="Proteomes" id="UP000034704"/>
    </source>
</evidence>
<dbReference type="Proteomes" id="UP000034704">
    <property type="component" value="Unassembled WGS sequence"/>
</dbReference>
<evidence type="ECO:0000313" key="1">
    <source>
        <dbReference type="EMBL" id="KKS48404.1"/>
    </source>
</evidence>
<protein>
    <recommendedName>
        <fullName evidence="3">Serine protease</fullName>
    </recommendedName>
</protein>
<name>A0A0G0ZI97_9BACT</name>
<organism evidence="1 2">
    <name type="scientific">Candidatus Nomurabacteria bacterium GW2011_GWC2_42_20</name>
    <dbReference type="NCBI Taxonomy" id="1618756"/>
    <lineage>
        <taxon>Bacteria</taxon>
        <taxon>Candidatus Nomuraibacteriota</taxon>
    </lineage>
</organism>
<sequence length="277" mass="28865">MEHLTKAQIVLLALFTSFVASMATGIVVVTLMGQAPDPVTQSITNVVERTIEKITPTIVEKPGKTVVVKDEDLMVSAIEKNLKSVVSFRVVGQDGDLRLAGVGTIVSADGLVVTAKGNFGVGVLTTTINGIQYALQVLSDERNNTLGLGRLTPVSATSTPVFTSVTLGNPDILKLGQTAIVIGGRDGKTISTGLVASIDTRTVVDKDTKVETTVLDNIGVSMRFAGSSNGAPIITLSGDVVGFLNIDENTGSQIGVSATEAKKIIDEAKKSEVTNKI</sequence>
<dbReference type="AlphaFoldDB" id="A0A0G0ZI97"/>
<accession>A0A0G0ZI97</accession>
<dbReference type="SUPFAM" id="SSF50494">
    <property type="entry name" value="Trypsin-like serine proteases"/>
    <property type="match status" value="1"/>
</dbReference>
<dbReference type="InterPro" id="IPR009003">
    <property type="entry name" value="Peptidase_S1_PA"/>
</dbReference>
<gene>
    <name evidence="1" type="ORF">UV12_C0001G0099</name>
</gene>
<proteinExistence type="predicted"/>
<comment type="caution">
    <text evidence="1">The sequence shown here is derived from an EMBL/GenBank/DDBJ whole genome shotgun (WGS) entry which is preliminary data.</text>
</comment>
<reference evidence="1 2" key="1">
    <citation type="journal article" date="2015" name="Nature">
        <title>rRNA introns, odd ribosomes, and small enigmatic genomes across a large radiation of phyla.</title>
        <authorList>
            <person name="Brown C.T."/>
            <person name="Hug L.A."/>
            <person name="Thomas B.C."/>
            <person name="Sharon I."/>
            <person name="Castelle C.J."/>
            <person name="Singh A."/>
            <person name="Wilkins M.J."/>
            <person name="Williams K.H."/>
            <person name="Banfield J.F."/>
        </authorList>
    </citation>
    <scope>NUCLEOTIDE SEQUENCE [LARGE SCALE GENOMIC DNA]</scope>
</reference>
<dbReference type="EMBL" id="LCDG01000001">
    <property type="protein sequence ID" value="KKS48404.1"/>
    <property type="molecule type" value="Genomic_DNA"/>
</dbReference>
<dbReference type="Pfam" id="PF13365">
    <property type="entry name" value="Trypsin_2"/>
    <property type="match status" value="1"/>
</dbReference>
<evidence type="ECO:0008006" key="3">
    <source>
        <dbReference type="Google" id="ProtNLM"/>
    </source>
</evidence>